<dbReference type="EMBL" id="MCGO01000114">
    <property type="protein sequence ID" value="ORY26408.1"/>
    <property type="molecule type" value="Genomic_DNA"/>
</dbReference>
<comment type="caution">
    <text evidence="2">The sequence shown here is derived from an EMBL/GenBank/DDBJ whole genome shotgun (WGS) entry which is preliminary data.</text>
</comment>
<feature type="compositionally biased region" description="Low complexity" evidence="1">
    <location>
        <begin position="94"/>
        <end position="128"/>
    </location>
</feature>
<reference evidence="2 3" key="1">
    <citation type="submission" date="2016-07" db="EMBL/GenBank/DDBJ databases">
        <title>Pervasive Adenine N6-methylation of Active Genes in Fungi.</title>
        <authorList>
            <consortium name="DOE Joint Genome Institute"/>
            <person name="Mondo S.J."/>
            <person name="Dannebaum R.O."/>
            <person name="Kuo R.C."/>
            <person name="Labutti K."/>
            <person name="Haridas S."/>
            <person name="Kuo A."/>
            <person name="Salamov A."/>
            <person name="Ahrendt S.R."/>
            <person name="Lipzen A."/>
            <person name="Sullivan W."/>
            <person name="Andreopoulos W.B."/>
            <person name="Clum A."/>
            <person name="Lindquist E."/>
            <person name="Daum C."/>
            <person name="Ramamoorthy G.K."/>
            <person name="Gryganskyi A."/>
            <person name="Culley D."/>
            <person name="Magnuson J.K."/>
            <person name="James T.Y."/>
            <person name="O'Malley M.A."/>
            <person name="Stajich J.E."/>
            <person name="Spatafora J.W."/>
            <person name="Visel A."/>
            <person name="Grigoriev I.V."/>
        </authorList>
    </citation>
    <scope>NUCLEOTIDE SEQUENCE [LARGE SCALE GENOMIC DNA]</scope>
    <source>
        <strain evidence="2 3">JEL800</strain>
    </source>
</reference>
<evidence type="ECO:0000256" key="1">
    <source>
        <dbReference type="SAM" id="MobiDB-lite"/>
    </source>
</evidence>
<dbReference type="AlphaFoldDB" id="A0A1Y2AUY5"/>
<feature type="region of interest" description="Disordered" evidence="1">
    <location>
        <begin position="87"/>
        <end position="128"/>
    </location>
</feature>
<name>A0A1Y2AUY5_9FUNG</name>
<evidence type="ECO:0000313" key="3">
    <source>
        <dbReference type="Proteomes" id="UP000193642"/>
    </source>
</evidence>
<protein>
    <submittedName>
        <fullName evidence="2">Uncharacterized protein</fullName>
    </submittedName>
</protein>
<evidence type="ECO:0000313" key="2">
    <source>
        <dbReference type="EMBL" id="ORY26408.1"/>
    </source>
</evidence>
<sequence>MDNCQEQELPADYASFLACIRQQQYQQLIDPLFFADVTTFHTSAPDLNPSLQVEPTTFSFDTTWLHSDELFYTMCLPSTPTFLPPSCDTVTSTPSLQPAMALSSPSSPSSALSPSSSHPLHLQHLQHP</sequence>
<accession>A0A1Y2AUY5</accession>
<keyword evidence="3" id="KW-1185">Reference proteome</keyword>
<proteinExistence type="predicted"/>
<gene>
    <name evidence="2" type="ORF">BCR33DRAFT_50007</name>
</gene>
<dbReference type="Proteomes" id="UP000193642">
    <property type="component" value="Unassembled WGS sequence"/>
</dbReference>
<organism evidence="2 3">
    <name type="scientific">Rhizoclosmatium globosum</name>
    <dbReference type="NCBI Taxonomy" id="329046"/>
    <lineage>
        <taxon>Eukaryota</taxon>
        <taxon>Fungi</taxon>
        <taxon>Fungi incertae sedis</taxon>
        <taxon>Chytridiomycota</taxon>
        <taxon>Chytridiomycota incertae sedis</taxon>
        <taxon>Chytridiomycetes</taxon>
        <taxon>Chytridiales</taxon>
        <taxon>Chytriomycetaceae</taxon>
        <taxon>Rhizoclosmatium</taxon>
    </lineage>
</organism>